<keyword evidence="1" id="KW-0472">Membrane</keyword>
<evidence type="ECO:0008006" key="5">
    <source>
        <dbReference type="Google" id="ProtNLM"/>
    </source>
</evidence>
<evidence type="ECO:0000313" key="3">
    <source>
        <dbReference type="EMBL" id="QNQ10049.1"/>
    </source>
</evidence>
<dbReference type="EMBL" id="CP061038">
    <property type="protein sequence ID" value="QNQ10049.1"/>
    <property type="molecule type" value="Genomic_DNA"/>
</dbReference>
<gene>
    <name evidence="3" type="ORF">H3Z74_02015</name>
</gene>
<organism evidence="3 4">
    <name type="scientific">Sphingomonas alpina</name>
    <dbReference type="NCBI Taxonomy" id="653931"/>
    <lineage>
        <taxon>Bacteria</taxon>
        <taxon>Pseudomonadati</taxon>
        <taxon>Pseudomonadota</taxon>
        <taxon>Alphaproteobacteria</taxon>
        <taxon>Sphingomonadales</taxon>
        <taxon>Sphingomonadaceae</taxon>
        <taxon>Sphingomonas</taxon>
    </lineage>
</organism>
<protein>
    <recommendedName>
        <fullName evidence="5">17 kDa surface antigen</fullName>
    </recommendedName>
</protein>
<keyword evidence="1" id="KW-0812">Transmembrane</keyword>
<dbReference type="KEGG" id="spap:H3Z74_02015"/>
<keyword evidence="4" id="KW-1185">Reference proteome</keyword>
<evidence type="ECO:0000256" key="1">
    <source>
        <dbReference type="SAM" id="Phobius"/>
    </source>
</evidence>
<evidence type="ECO:0000313" key="4">
    <source>
        <dbReference type="Proteomes" id="UP000516148"/>
    </source>
</evidence>
<keyword evidence="1" id="KW-1133">Transmembrane helix</keyword>
<dbReference type="Proteomes" id="UP000516148">
    <property type="component" value="Chromosome"/>
</dbReference>
<feature type="chain" id="PRO_5028973594" description="17 kDa surface antigen" evidence="2">
    <location>
        <begin position="28"/>
        <end position="139"/>
    </location>
</feature>
<evidence type="ECO:0000256" key="2">
    <source>
        <dbReference type="SAM" id="SignalP"/>
    </source>
</evidence>
<sequence length="139" mass="15787">MTTLFTKATLALALGATALTVAAPAEAQRYGGHRRGHDNTGTAIIAGIAGLAIGAAIISSSNNDRRRNRDREYRNDGYYQVDGYDRYDDRRYDDRRAYDRNNGYNGYDRYRDQRGYGSCHVETRWDDYSGERVDVRVCN</sequence>
<accession>A0A7H0LK46</accession>
<keyword evidence="2" id="KW-0732">Signal</keyword>
<reference evidence="3 4" key="1">
    <citation type="submission" date="2020-09" db="EMBL/GenBank/DDBJ databases">
        <title>Sphingomonas sp., a new species isolated from pork steak.</title>
        <authorList>
            <person name="Heidler von Heilborn D."/>
        </authorList>
    </citation>
    <scope>NUCLEOTIDE SEQUENCE [LARGE SCALE GENOMIC DNA]</scope>
    <source>
        <strain evidence="4">S8-3T</strain>
    </source>
</reference>
<dbReference type="AlphaFoldDB" id="A0A7H0LK46"/>
<name>A0A7H0LK46_9SPHN</name>
<feature type="signal peptide" evidence="2">
    <location>
        <begin position="1"/>
        <end position="27"/>
    </location>
</feature>
<proteinExistence type="predicted"/>
<feature type="transmembrane region" description="Helical" evidence="1">
    <location>
        <begin position="43"/>
        <end position="61"/>
    </location>
</feature>
<dbReference type="RefSeq" id="WP_187762355.1">
    <property type="nucleotide sequence ID" value="NZ_CP061038.1"/>
</dbReference>